<keyword evidence="1" id="KW-0812">Transmembrane</keyword>
<feature type="transmembrane region" description="Helical" evidence="1">
    <location>
        <begin position="1069"/>
        <end position="1094"/>
    </location>
</feature>
<evidence type="ECO:0000313" key="3">
    <source>
        <dbReference type="EMBL" id="KAK8863893.1"/>
    </source>
</evidence>
<name>A0ABR2IL45_9EUKA</name>
<comment type="caution">
    <text evidence="3">The sequence shown here is derived from an EMBL/GenBank/DDBJ whole genome shotgun (WGS) entry which is preliminary data.</text>
</comment>
<evidence type="ECO:0000313" key="4">
    <source>
        <dbReference type="Proteomes" id="UP001470230"/>
    </source>
</evidence>
<evidence type="ECO:0000256" key="2">
    <source>
        <dbReference type="SAM" id="SignalP"/>
    </source>
</evidence>
<accession>A0ABR2IL45</accession>
<proteinExistence type="predicted"/>
<evidence type="ECO:0000256" key="1">
    <source>
        <dbReference type="SAM" id="Phobius"/>
    </source>
</evidence>
<dbReference type="EMBL" id="JAPFFF010000017">
    <property type="protein sequence ID" value="KAK8863893.1"/>
    <property type="molecule type" value="Genomic_DNA"/>
</dbReference>
<protein>
    <submittedName>
        <fullName evidence="3">Uncharacterized protein</fullName>
    </submittedName>
</protein>
<keyword evidence="1" id="KW-0472">Membrane</keyword>
<feature type="chain" id="PRO_5045520050" evidence="2">
    <location>
        <begin position="19"/>
        <end position="1117"/>
    </location>
</feature>
<feature type="signal peptide" evidence="2">
    <location>
        <begin position="1"/>
        <end position="18"/>
    </location>
</feature>
<keyword evidence="1" id="KW-1133">Transmembrane helix</keyword>
<dbReference type="Proteomes" id="UP001470230">
    <property type="component" value="Unassembled WGS sequence"/>
</dbReference>
<organism evidence="3 4">
    <name type="scientific">Tritrichomonas musculus</name>
    <dbReference type="NCBI Taxonomy" id="1915356"/>
    <lineage>
        <taxon>Eukaryota</taxon>
        <taxon>Metamonada</taxon>
        <taxon>Parabasalia</taxon>
        <taxon>Tritrichomonadida</taxon>
        <taxon>Tritrichomonadidae</taxon>
        <taxon>Tritrichomonas</taxon>
    </lineage>
</organism>
<keyword evidence="2" id="KW-0732">Signal</keyword>
<gene>
    <name evidence="3" type="ORF">M9Y10_011585</name>
</gene>
<keyword evidence="4" id="KW-1185">Reference proteome</keyword>
<reference evidence="3 4" key="1">
    <citation type="submission" date="2024-04" db="EMBL/GenBank/DDBJ databases">
        <title>Tritrichomonas musculus Genome.</title>
        <authorList>
            <person name="Alves-Ferreira E."/>
            <person name="Grigg M."/>
            <person name="Lorenzi H."/>
            <person name="Galac M."/>
        </authorList>
    </citation>
    <scope>NUCLEOTIDE SEQUENCE [LARGE SCALE GENOMIC DNA]</scope>
    <source>
        <strain evidence="3 4">EAF2021</strain>
    </source>
</reference>
<sequence length="1117" mass="123308">MLLLTFFHCLINAQSIDASDNSIAASSETVKNICIADDQSQCKLGIEYEFINTKSAKATDFYYSGTLNVYLFSKITSFNIEVKNLKGNLNVYGSASSNTNADICFKSDILIRPDVQINLNNVKCQLYDKVLYAKNLFLNNSELVSNVESAAKEVSIYVEDLKSDAISLINTIKVQVNKFTLTEIQKELKSDINIDVALSFLKENVVNILGNATDKIKATLKRRQVDIQSSINDHVVRIKSDIALPNINFENIKKEVEIVRGEFLNAIEMFHFNIDLEGGKVRFPEDTWPLSLSLQSFFTGPVFNIVQNISSTIEIGARRLPADIINNGTDPLNIKALVTKCGITGKLFINNTLDKINSDLNEAIDFSVRGVERLNQHAQLVSDKFMKLLSEIEPAVNALSNKIKNVVDEINVAKQKVQKEIFNLAENGHLNIDFDYDRDGKFSSGQITFDGEVKRDGNGKFTIDLNGGISGGLEDYSFEKLKKLINQPQNLVCSKISVKSDDWLLKTFNEDFKDVLKIQRGDTPEGLHCIQLVLTGLPRSMSEKYCIGNDCPEGYTVIDKEAIKNLKTKVHERTHKVVLNVKEGLDTSHSIEFSGYGGDVAFSIDGNNKNVNIDLDLTAKDHIASLDISKSNLNFNIKNNEANNYLEINVPSLSLNDVTVNGQLKDKKIEFSGDKVNTDLSTFKQLVEAKFNSLALDLENTGILDKVKSIEVDQDGNINFKGSVLGQKIASVDFANVAKDLAIKFNTGTISSLDLKVDSNLKSTKGFKLDIKKSLSSQIVGQTINFDDNWGKISDFGGGVTISRETDLVLNNVPGNLDITFEGNGKIEIHLKAGSKEFRINRKYEVKSDTKFNINGDVFFADLQLSGNSKLNVESSSSSGTLLAASNKVVVGTATCSQDSVVSVDDLVVNNELVMEPKSTLTANTITMNNKPLIVRYEMGSFPEIYTKSKPGMTKPSNIILQYALTKSDNANDVNYDEYIGHSNNIYCSNNETFTLDNCNEYSKIVSYSSDFEGFNGDTSAMKTRCISIPNSKNKQQVDVCLISELSESPSLQEVKEEKEENPKKKKNVGLIVGVTVAAVAVLAIIIIVVVIVVKKKNSSKSDNSRPKASEAEIMGV</sequence>